<feature type="region of interest" description="Disordered" evidence="1">
    <location>
        <begin position="192"/>
        <end position="293"/>
    </location>
</feature>
<dbReference type="Pfam" id="PF07484">
    <property type="entry name" value="Collar"/>
    <property type="match status" value="1"/>
</dbReference>
<feature type="domain" description="Phage tail collar" evidence="2">
    <location>
        <begin position="140"/>
        <end position="184"/>
    </location>
</feature>
<feature type="compositionally biased region" description="Polar residues" evidence="1">
    <location>
        <begin position="263"/>
        <end position="293"/>
    </location>
</feature>
<accession>A0A3S9P7K0</accession>
<evidence type="ECO:0000256" key="1">
    <source>
        <dbReference type="SAM" id="MobiDB-lite"/>
    </source>
</evidence>
<feature type="compositionally biased region" description="Basic and acidic residues" evidence="1">
    <location>
        <begin position="211"/>
        <end position="223"/>
    </location>
</feature>
<evidence type="ECO:0000313" key="4">
    <source>
        <dbReference type="Proteomes" id="UP000267268"/>
    </source>
</evidence>
<proteinExistence type="predicted"/>
<dbReference type="Gene3D" id="3.90.1340.10">
    <property type="entry name" value="Phage tail collar domain"/>
    <property type="match status" value="1"/>
</dbReference>
<dbReference type="RefSeq" id="WP_126617602.1">
    <property type="nucleotide sequence ID" value="NZ_CP034562.1"/>
</dbReference>
<evidence type="ECO:0000259" key="2">
    <source>
        <dbReference type="Pfam" id="PF07484"/>
    </source>
</evidence>
<feature type="compositionally biased region" description="Polar residues" evidence="1">
    <location>
        <begin position="224"/>
        <end position="233"/>
    </location>
</feature>
<name>A0A3S9P7K0_9BACT</name>
<dbReference type="OrthoDB" id="9810174at2"/>
<dbReference type="AlphaFoldDB" id="A0A3S9P7K0"/>
<dbReference type="InterPro" id="IPR011083">
    <property type="entry name" value="Phage_tail_collar_dom"/>
</dbReference>
<reference evidence="3 4" key="1">
    <citation type="submission" date="2018-12" db="EMBL/GenBank/DDBJ databases">
        <title>Flammeovirga pectinis sp. nov., isolated from the gut of the Korean scallop, Patinopecten yessoensis.</title>
        <authorList>
            <person name="Bae J.-W."/>
            <person name="Jeong Y.-S."/>
            <person name="Kang W."/>
        </authorList>
    </citation>
    <scope>NUCLEOTIDE SEQUENCE [LARGE SCALE GENOMIC DNA]</scope>
    <source>
        <strain evidence="3 4">L12M1</strain>
    </source>
</reference>
<dbReference type="EMBL" id="CP034562">
    <property type="protein sequence ID" value="AZQ64176.1"/>
    <property type="molecule type" value="Genomic_DNA"/>
</dbReference>
<dbReference type="Proteomes" id="UP000267268">
    <property type="component" value="Chromosome 1"/>
</dbReference>
<feature type="compositionally biased region" description="Basic and acidic residues" evidence="1">
    <location>
        <begin position="234"/>
        <end position="243"/>
    </location>
</feature>
<protein>
    <submittedName>
        <fullName evidence="3">Tail fiber protein</fullName>
    </submittedName>
</protein>
<dbReference type="KEGG" id="fll:EI427_18670"/>
<keyword evidence="4" id="KW-1185">Reference proteome</keyword>
<dbReference type="InterPro" id="IPR037053">
    <property type="entry name" value="Phage_tail_collar_dom_sf"/>
</dbReference>
<evidence type="ECO:0000313" key="3">
    <source>
        <dbReference type="EMBL" id="AZQ64176.1"/>
    </source>
</evidence>
<organism evidence="3 4">
    <name type="scientific">Flammeovirga pectinis</name>
    <dbReference type="NCBI Taxonomy" id="2494373"/>
    <lineage>
        <taxon>Bacteria</taxon>
        <taxon>Pseudomonadati</taxon>
        <taxon>Bacteroidota</taxon>
        <taxon>Cytophagia</taxon>
        <taxon>Cytophagales</taxon>
        <taxon>Flammeovirgaceae</taxon>
        <taxon>Flammeovirga</taxon>
    </lineage>
</organism>
<gene>
    <name evidence="3" type="ORF">EI427_18670</name>
</gene>
<dbReference type="SUPFAM" id="SSF88874">
    <property type="entry name" value="Receptor-binding domain of short tail fibre protein gp12"/>
    <property type="match status" value="1"/>
</dbReference>
<sequence>MLLKTQYLTLLLLITLTVCGGNLFAQDSGGLVIQGIARNSTNIPIPNKLVHFKFRVTNSDNSINYYTESEAILTDAQGVFAHVIGNGSNQTGSLANIPYEKDGLMLTISMPVDGSENIISQQKFNYVPYAYSALNGAPSGTIISYVGSTAPDGWMLCDGSNVPTGTALKDIIGLTKSPDLRGIFLRGTGTSTSYKNSSDSFVKGPSLNGYQKDKLRDHGHDNDISVSLSNAGSHNHDYNRLEDNSGTDVTGYAAGVNKRDNFSRSTGSDGSHNHTATLSGTINDANGGAVSTETRPINYGVTYIIKL</sequence>